<protein>
    <submittedName>
        <fullName evidence="1">Uncharacterized protein</fullName>
    </submittedName>
</protein>
<accession>A0A3R6A1B7</accession>
<sequence length="128" mass="15064">MNTFRRIESLYRENGYKTHYAEKKHNRILLLYPNTKKSKIYGVHMDSDYGLVNVGCMELFRGESSLLFRDCCYDDYNFIVSKIKKVDEDTTIELNVPYAEPCLRPHLLFENQEDVANSFLKNNGYSES</sequence>
<evidence type="ECO:0000313" key="2">
    <source>
        <dbReference type="Proteomes" id="UP000283295"/>
    </source>
</evidence>
<evidence type="ECO:0000313" key="1">
    <source>
        <dbReference type="EMBL" id="RGS43522.1"/>
    </source>
</evidence>
<proteinExistence type="predicted"/>
<gene>
    <name evidence="1" type="ORF">DWX94_04180</name>
</gene>
<dbReference type="Proteomes" id="UP000283295">
    <property type="component" value="Unassembled WGS sequence"/>
</dbReference>
<dbReference type="AlphaFoldDB" id="A0A3R6A1B7"/>
<reference evidence="1 2" key="1">
    <citation type="submission" date="2018-08" db="EMBL/GenBank/DDBJ databases">
        <title>A genome reference for cultivated species of the human gut microbiota.</title>
        <authorList>
            <person name="Zou Y."/>
            <person name="Xue W."/>
            <person name="Luo G."/>
        </authorList>
    </citation>
    <scope>NUCLEOTIDE SEQUENCE [LARGE SCALE GENOMIC DNA]</scope>
    <source>
        <strain evidence="1 2">AF22-21</strain>
    </source>
</reference>
<organism evidence="1 2">
    <name type="scientific">Coprococcus eutactus</name>
    <dbReference type="NCBI Taxonomy" id="33043"/>
    <lineage>
        <taxon>Bacteria</taxon>
        <taxon>Bacillati</taxon>
        <taxon>Bacillota</taxon>
        <taxon>Clostridia</taxon>
        <taxon>Lachnospirales</taxon>
        <taxon>Lachnospiraceae</taxon>
        <taxon>Coprococcus</taxon>
    </lineage>
</organism>
<name>A0A3R6A1B7_9FIRM</name>
<dbReference type="EMBL" id="QRVK01000006">
    <property type="protein sequence ID" value="RGS43522.1"/>
    <property type="molecule type" value="Genomic_DNA"/>
</dbReference>
<comment type="caution">
    <text evidence="1">The sequence shown here is derived from an EMBL/GenBank/DDBJ whole genome shotgun (WGS) entry which is preliminary data.</text>
</comment>